<dbReference type="CDD" id="cd06561">
    <property type="entry name" value="AlkD_like"/>
    <property type="match status" value="1"/>
</dbReference>
<dbReference type="Gene3D" id="1.25.10.90">
    <property type="match status" value="1"/>
</dbReference>
<dbReference type="PANTHER" id="PTHR34070:SF1">
    <property type="entry name" value="DNA ALKYLATION REPAIR PROTEIN"/>
    <property type="match status" value="1"/>
</dbReference>
<comment type="caution">
    <text evidence="1">The sequence shown here is derived from an EMBL/GenBank/DDBJ whole genome shotgun (WGS) entry which is preliminary data.</text>
</comment>
<dbReference type="Pfam" id="PF08713">
    <property type="entry name" value="DNA_alkylation"/>
    <property type="match status" value="1"/>
</dbReference>
<gene>
    <name evidence="1" type="ORF">COU35_03755</name>
</gene>
<sequence length="288" mass="33732">MAVLMFYLQTRATRGTTVCEKNYCDAFPSVDQVETKDFHDAPPLPTPTKQSPTMSTDSLSLIRKELMHYVEPAYKAGAILFFKEKINPLGVRTPIVRKIARMYFPKEATKQEVFALCEQLLQKKTYEETLIAFDWAVKQTHEFEKNDFARLERWLKTYVNNWAFCDDFCTHAFGALITRYPELLSKTKKWRVSENRWLRRASAIILIHPMMKKKKEFLKDVFEAADALLVDDDDLVQKGYGWMLKIASNSYPADVFQFVMKRKNTMPRTALRYAIEKYPKEMKKSAMK</sequence>
<reference evidence="2" key="1">
    <citation type="submission" date="2017-09" db="EMBL/GenBank/DDBJ databases">
        <title>Depth-based differentiation of microbial function through sediment-hosted aquifers and enrichment of novel symbionts in the deep terrestrial subsurface.</title>
        <authorList>
            <person name="Probst A.J."/>
            <person name="Ladd B."/>
            <person name="Jarett J.K."/>
            <person name="Geller-Mcgrath D.E."/>
            <person name="Sieber C.M.K."/>
            <person name="Emerson J.B."/>
            <person name="Anantharaman K."/>
            <person name="Thomas B.C."/>
            <person name="Malmstrom R."/>
            <person name="Stieglmeier M."/>
            <person name="Klingl A."/>
            <person name="Woyke T."/>
            <person name="Ryan C.M."/>
            <person name="Banfield J.F."/>
        </authorList>
    </citation>
    <scope>NUCLEOTIDE SEQUENCE [LARGE SCALE GENOMIC DNA]</scope>
</reference>
<dbReference type="PANTHER" id="PTHR34070">
    <property type="entry name" value="ARMADILLO-TYPE FOLD"/>
    <property type="match status" value="1"/>
</dbReference>
<protein>
    <submittedName>
        <fullName evidence="1">DNA alkylation repair protein</fullName>
    </submittedName>
</protein>
<evidence type="ECO:0000313" key="2">
    <source>
        <dbReference type="Proteomes" id="UP000230154"/>
    </source>
</evidence>
<evidence type="ECO:0000313" key="1">
    <source>
        <dbReference type="EMBL" id="PIR74146.1"/>
    </source>
</evidence>
<dbReference type="EMBL" id="PFCB01000028">
    <property type="protein sequence ID" value="PIR74146.1"/>
    <property type="molecule type" value="Genomic_DNA"/>
</dbReference>
<accession>A0A2H0TRJ9</accession>
<dbReference type="InterPro" id="IPR014825">
    <property type="entry name" value="DNA_alkylation"/>
</dbReference>
<dbReference type="AlphaFoldDB" id="A0A2H0TRJ9"/>
<dbReference type="InterPro" id="IPR016024">
    <property type="entry name" value="ARM-type_fold"/>
</dbReference>
<name>A0A2H0TRJ9_9BACT</name>
<dbReference type="SUPFAM" id="SSF48371">
    <property type="entry name" value="ARM repeat"/>
    <property type="match status" value="1"/>
</dbReference>
<proteinExistence type="predicted"/>
<organism evidence="1 2">
    <name type="scientific">Candidatus Magasanikbacteria bacterium CG10_big_fil_rev_8_21_14_0_10_47_10</name>
    <dbReference type="NCBI Taxonomy" id="1974652"/>
    <lineage>
        <taxon>Bacteria</taxon>
        <taxon>Candidatus Magasanikiibacteriota</taxon>
    </lineage>
</organism>
<dbReference type="Proteomes" id="UP000230154">
    <property type="component" value="Unassembled WGS sequence"/>
</dbReference>